<accession>A0A0R1P164</accession>
<evidence type="ECO:0000256" key="6">
    <source>
        <dbReference type="ARBA" id="ARBA00022840"/>
    </source>
</evidence>
<evidence type="ECO:0000256" key="3">
    <source>
        <dbReference type="ARBA" id="ARBA00012367"/>
    </source>
</evidence>
<dbReference type="RefSeq" id="WP_057752476.1">
    <property type="nucleotide sequence ID" value="NZ_AZER01000025.1"/>
</dbReference>
<evidence type="ECO:0000256" key="5">
    <source>
        <dbReference type="ARBA" id="ARBA00022741"/>
    </source>
</evidence>
<dbReference type="Gene3D" id="3.30.390.50">
    <property type="entry name" value="CO dehydrogenase flavoprotein, C-terminal domain"/>
    <property type="match status" value="1"/>
</dbReference>
<dbReference type="AlphaFoldDB" id="A0A0R1P164"/>
<dbReference type="PANTHER" id="PTHR12561:SF3">
    <property type="entry name" value="LIPOYLTRANSFERASE 1, MITOCHONDRIAL"/>
    <property type="match status" value="1"/>
</dbReference>
<keyword evidence="4 9" id="KW-0436">Ligase</keyword>
<name>A0A0R1P164_9LACO</name>
<dbReference type="OrthoDB" id="9788148at2"/>
<dbReference type="EC" id="6.3.1.20" evidence="3"/>
<dbReference type="InterPro" id="IPR004143">
    <property type="entry name" value="BPL_LPL_catalytic"/>
</dbReference>
<evidence type="ECO:0000313" key="9">
    <source>
        <dbReference type="EMBL" id="KRL25999.1"/>
    </source>
</evidence>
<dbReference type="PANTHER" id="PTHR12561">
    <property type="entry name" value="LIPOATE-PROTEIN LIGASE"/>
    <property type="match status" value="1"/>
</dbReference>
<dbReference type="PATRIC" id="fig|1423746.3.peg.1415"/>
<dbReference type="Gene3D" id="3.30.930.10">
    <property type="entry name" value="Bira Bifunctional Protein, Domain 2"/>
    <property type="match status" value="1"/>
</dbReference>
<dbReference type="InterPro" id="IPR019491">
    <property type="entry name" value="Lipoate_protein_ligase_C"/>
</dbReference>
<keyword evidence="5" id="KW-0547">Nucleotide-binding</keyword>
<protein>
    <recommendedName>
        <fullName evidence="3">lipoate--protein ligase</fullName>
        <ecNumber evidence="3">6.3.1.20</ecNumber>
    </recommendedName>
</protein>
<dbReference type="SUPFAM" id="SSF82649">
    <property type="entry name" value="SufE/NifU"/>
    <property type="match status" value="1"/>
</dbReference>
<reference evidence="9 10" key="1">
    <citation type="journal article" date="2015" name="Genome Announc.">
        <title>Expanding the biotechnology potential of lactobacilli through comparative genomics of 213 strains and associated genera.</title>
        <authorList>
            <person name="Sun Z."/>
            <person name="Harris H.M."/>
            <person name="McCann A."/>
            <person name="Guo C."/>
            <person name="Argimon S."/>
            <person name="Zhang W."/>
            <person name="Yang X."/>
            <person name="Jeffery I.B."/>
            <person name="Cooney J.C."/>
            <person name="Kagawa T.F."/>
            <person name="Liu W."/>
            <person name="Song Y."/>
            <person name="Salvetti E."/>
            <person name="Wrobel A."/>
            <person name="Rasinkangas P."/>
            <person name="Parkhill J."/>
            <person name="Rea M.C."/>
            <person name="O'Sullivan O."/>
            <person name="Ritari J."/>
            <person name="Douillard F.P."/>
            <person name="Paul Ross R."/>
            <person name="Yang R."/>
            <person name="Briner A.E."/>
            <person name="Felis G.E."/>
            <person name="de Vos W.M."/>
            <person name="Barrangou R."/>
            <person name="Klaenhammer T.R."/>
            <person name="Caufield P.W."/>
            <person name="Cui Y."/>
            <person name="Zhang H."/>
            <person name="O'Toole P.W."/>
        </authorList>
    </citation>
    <scope>NUCLEOTIDE SEQUENCE [LARGE SCALE GENOMIC DNA]</scope>
    <source>
        <strain evidence="9 10">DSM 13145</strain>
    </source>
</reference>
<dbReference type="GO" id="GO:0017118">
    <property type="term" value="F:lipoyltransferase activity"/>
    <property type="evidence" value="ECO:0007669"/>
    <property type="project" value="TreeGrafter"/>
</dbReference>
<dbReference type="FunFam" id="3.30.930.10:FF:000072">
    <property type="entry name" value="Lipoate--protein ligase"/>
    <property type="match status" value="1"/>
</dbReference>
<dbReference type="UniPathway" id="UPA00537">
    <property type="reaction ID" value="UER00594"/>
</dbReference>
<dbReference type="NCBIfam" id="TIGR00545">
    <property type="entry name" value="lipoyltrans"/>
    <property type="match status" value="1"/>
</dbReference>
<dbReference type="PROSITE" id="PS51733">
    <property type="entry name" value="BPL_LPL_CATALYTIC"/>
    <property type="match status" value="1"/>
</dbReference>
<evidence type="ECO:0000256" key="2">
    <source>
        <dbReference type="ARBA" id="ARBA00005124"/>
    </source>
</evidence>
<dbReference type="InterPro" id="IPR004562">
    <property type="entry name" value="LipoylTrfase_LipoateP_Ligase"/>
</dbReference>
<gene>
    <name evidence="9" type="ORF">FD27_GL001385</name>
</gene>
<comment type="catalytic activity">
    <reaction evidence="7">
        <text>L-lysyl-[lipoyl-carrier protein] + (R)-lipoate + ATP = N(6)-[(R)-lipoyl]-L-lysyl-[lipoyl-carrier protein] + AMP + diphosphate + H(+)</text>
        <dbReference type="Rhea" id="RHEA:49288"/>
        <dbReference type="Rhea" id="RHEA-COMP:10500"/>
        <dbReference type="Rhea" id="RHEA-COMP:10502"/>
        <dbReference type="ChEBI" id="CHEBI:15378"/>
        <dbReference type="ChEBI" id="CHEBI:29969"/>
        <dbReference type="ChEBI" id="CHEBI:30616"/>
        <dbReference type="ChEBI" id="CHEBI:33019"/>
        <dbReference type="ChEBI" id="CHEBI:83088"/>
        <dbReference type="ChEBI" id="CHEBI:83099"/>
        <dbReference type="ChEBI" id="CHEBI:456215"/>
        <dbReference type="EC" id="6.3.1.20"/>
    </reaction>
</comment>
<dbReference type="GO" id="GO:0005524">
    <property type="term" value="F:ATP binding"/>
    <property type="evidence" value="ECO:0007669"/>
    <property type="project" value="UniProtKB-KW"/>
</dbReference>
<evidence type="ECO:0000256" key="1">
    <source>
        <dbReference type="ARBA" id="ARBA00005085"/>
    </source>
</evidence>
<dbReference type="GO" id="GO:0009249">
    <property type="term" value="P:protein lipoylation"/>
    <property type="evidence" value="ECO:0007669"/>
    <property type="project" value="InterPro"/>
</dbReference>
<comment type="pathway">
    <text evidence="2">Protein modification; protein lipoylation via exogenous pathway; protein N(6)-(lipoyl)lysine from lipoate: step 1/2.</text>
</comment>
<sequence>MKYLVTSNRDIRYNLALETYLMEHADLAEPILYFYINSPCIILGRYQDAYEEINLDYVKKHNIIVTRRTSGGGAVYDDLGNVSFSFITKDDGDSVGNFRKFTEPVIEALHEMGAHNAQLAGRNDLQIDGKKFSGNAMKTTNGRMFSHGTLMYDVDLDVIGKALDVPADKIASKGIKSVHSRVTNLKPYFAPQYQSLTIEQFRDTLAKKILGVDDLAQAREYVLDDQTKQRVEELNQKVYSNWDWIYGKSPESAIQHRQHFAQGTVDFRLQIDNGRIKYLKTYGDFFGQRKIDEFEQALIGVRYDRQAVEKALQPLQLSNYFGKISKQQIVDLLMRQE</sequence>
<dbReference type="Pfam" id="PF21948">
    <property type="entry name" value="LplA-B_cat"/>
    <property type="match status" value="1"/>
</dbReference>
<evidence type="ECO:0000256" key="4">
    <source>
        <dbReference type="ARBA" id="ARBA00022598"/>
    </source>
</evidence>
<dbReference type="Proteomes" id="UP000051445">
    <property type="component" value="Unassembled WGS sequence"/>
</dbReference>
<dbReference type="STRING" id="1423746.FD27_GL001385"/>
<proteinExistence type="predicted"/>
<evidence type="ECO:0000313" key="10">
    <source>
        <dbReference type="Proteomes" id="UP000051445"/>
    </source>
</evidence>
<keyword evidence="6" id="KW-0067">ATP-binding</keyword>
<keyword evidence="10" id="KW-1185">Reference proteome</keyword>
<dbReference type="GO" id="GO:0005737">
    <property type="term" value="C:cytoplasm"/>
    <property type="evidence" value="ECO:0007669"/>
    <property type="project" value="TreeGrafter"/>
</dbReference>
<dbReference type="SUPFAM" id="SSF55681">
    <property type="entry name" value="Class II aaRS and biotin synthetases"/>
    <property type="match status" value="1"/>
</dbReference>
<dbReference type="Pfam" id="PF10437">
    <property type="entry name" value="Lip_prot_lig_C"/>
    <property type="match status" value="1"/>
</dbReference>
<dbReference type="EMBL" id="AZER01000025">
    <property type="protein sequence ID" value="KRL25999.1"/>
    <property type="molecule type" value="Genomic_DNA"/>
</dbReference>
<evidence type="ECO:0000256" key="7">
    <source>
        <dbReference type="ARBA" id="ARBA00048037"/>
    </source>
</evidence>
<evidence type="ECO:0000259" key="8">
    <source>
        <dbReference type="PROSITE" id="PS51733"/>
    </source>
</evidence>
<comment type="pathway">
    <text evidence="1">Protein modification; protein lipoylation via exogenous pathway; protein N(6)-(lipoyl)lysine from lipoate: step 2/2.</text>
</comment>
<organism evidence="9 10">
    <name type="scientific">Limosilactobacillus frumenti DSM 13145</name>
    <dbReference type="NCBI Taxonomy" id="1423746"/>
    <lineage>
        <taxon>Bacteria</taxon>
        <taxon>Bacillati</taxon>
        <taxon>Bacillota</taxon>
        <taxon>Bacilli</taxon>
        <taxon>Lactobacillales</taxon>
        <taxon>Lactobacillaceae</taxon>
        <taxon>Limosilactobacillus</taxon>
    </lineage>
</organism>
<comment type="caution">
    <text evidence="9">The sequence shown here is derived from an EMBL/GenBank/DDBJ whole genome shotgun (WGS) entry which is preliminary data.</text>
</comment>
<feature type="domain" description="BPL/LPL catalytic" evidence="8">
    <location>
        <begin position="26"/>
        <end position="209"/>
    </location>
</feature>
<dbReference type="CDD" id="cd16443">
    <property type="entry name" value="LplA"/>
    <property type="match status" value="1"/>
</dbReference>
<dbReference type="GO" id="GO:0016979">
    <property type="term" value="F:lipoate-protein ligase activity"/>
    <property type="evidence" value="ECO:0007669"/>
    <property type="project" value="UniProtKB-EC"/>
</dbReference>
<dbReference type="InterPro" id="IPR045864">
    <property type="entry name" value="aa-tRNA-synth_II/BPL/LPL"/>
</dbReference>